<evidence type="ECO:0000256" key="11">
    <source>
        <dbReference type="PROSITE-ProRule" id="PRU00076"/>
    </source>
</evidence>
<name>A0AAN8X7U4_HALRR</name>
<dbReference type="GO" id="GO:0048731">
    <property type="term" value="P:system development"/>
    <property type="evidence" value="ECO:0007669"/>
    <property type="project" value="UniProtKB-ARBA"/>
</dbReference>
<keyword evidence="7" id="KW-1133">Transmembrane helix</keyword>
<comment type="caution">
    <text evidence="13">The sequence shown here is derived from an EMBL/GenBank/DDBJ whole genome shotgun (WGS) entry which is preliminary data.</text>
</comment>
<keyword evidence="6" id="KW-0106">Calcium</keyword>
<evidence type="ECO:0000256" key="8">
    <source>
        <dbReference type="ARBA" id="ARBA00023136"/>
    </source>
</evidence>
<feature type="domain" description="EGF-like" evidence="12">
    <location>
        <begin position="48"/>
        <end position="89"/>
    </location>
</feature>
<dbReference type="PROSITE" id="PS50026">
    <property type="entry name" value="EGF_3"/>
    <property type="match status" value="1"/>
</dbReference>
<keyword evidence="9" id="KW-1015">Disulfide bond</keyword>
<dbReference type="EMBL" id="JAXCGZ010006907">
    <property type="protein sequence ID" value="KAK7079471.1"/>
    <property type="molecule type" value="Genomic_DNA"/>
</dbReference>
<evidence type="ECO:0000256" key="2">
    <source>
        <dbReference type="ARBA" id="ARBA00022536"/>
    </source>
</evidence>
<dbReference type="Proteomes" id="UP001381693">
    <property type="component" value="Unassembled WGS sequence"/>
</dbReference>
<dbReference type="InterPro" id="IPR024731">
    <property type="entry name" value="NELL2-like_EGF"/>
</dbReference>
<dbReference type="PROSITE" id="PS00010">
    <property type="entry name" value="ASX_HYDROXYL"/>
    <property type="match status" value="1"/>
</dbReference>
<keyword evidence="14" id="KW-1185">Reference proteome</keyword>
<reference evidence="13 14" key="1">
    <citation type="submission" date="2023-11" db="EMBL/GenBank/DDBJ databases">
        <title>Halocaridina rubra genome assembly.</title>
        <authorList>
            <person name="Smith C."/>
        </authorList>
    </citation>
    <scope>NUCLEOTIDE SEQUENCE [LARGE SCALE GENOMIC DNA]</scope>
    <source>
        <strain evidence="13">EP-1</strain>
        <tissue evidence="13">Whole</tissue>
    </source>
</reference>
<dbReference type="GO" id="GO:0005509">
    <property type="term" value="F:calcium ion binding"/>
    <property type="evidence" value="ECO:0007669"/>
    <property type="project" value="InterPro"/>
</dbReference>
<evidence type="ECO:0000256" key="1">
    <source>
        <dbReference type="ARBA" id="ARBA00004479"/>
    </source>
</evidence>
<evidence type="ECO:0000256" key="10">
    <source>
        <dbReference type="ARBA" id="ARBA00023180"/>
    </source>
</evidence>
<evidence type="ECO:0000256" key="3">
    <source>
        <dbReference type="ARBA" id="ARBA00022692"/>
    </source>
</evidence>
<dbReference type="PROSITE" id="PS01186">
    <property type="entry name" value="EGF_2"/>
    <property type="match status" value="1"/>
</dbReference>
<dbReference type="CDD" id="cd00054">
    <property type="entry name" value="EGF_CA"/>
    <property type="match status" value="1"/>
</dbReference>
<dbReference type="Gene3D" id="2.10.25.10">
    <property type="entry name" value="Laminin"/>
    <property type="match status" value="1"/>
</dbReference>
<sequence>MAWLLWHHQNCNCTKQIAPLLHSANENATVIVDLQVSESDWAFASCPDVDECKLSLHSCHSNATCYNTLTGYNCTCNRGFRGNGHDTCERTGS</sequence>
<accession>A0AAN8X7U4</accession>
<keyword evidence="8" id="KW-0472">Membrane</keyword>
<dbReference type="SUPFAM" id="SSF57196">
    <property type="entry name" value="EGF/Laminin"/>
    <property type="match status" value="1"/>
</dbReference>
<keyword evidence="4" id="KW-0732">Signal</keyword>
<dbReference type="InterPro" id="IPR000152">
    <property type="entry name" value="EGF-type_Asp/Asn_hydroxyl_site"/>
</dbReference>
<comment type="caution">
    <text evidence="11">Lacks conserved residue(s) required for the propagation of feature annotation.</text>
</comment>
<evidence type="ECO:0000313" key="14">
    <source>
        <dbReference type="Proteomes" id="UP001381693"/>
    </source>
</evidence>
<keyword evidence="3" id="KW-0812">Transmembrane</keyword>
<dbReference type="GO" id="GO:0048513">
    <property type="term" value="P:animal organ development"/>
    <property type="evidence" value="ECO:0007669"/>
    <property type="project" value="UniProtKB-ARBA"/>
</dbReference>
<evidence type="ECO:0000256" key="7">
    <source>
        <dbReference type="ARBA" id="ARBA00022989"/>
    </source>
</evidence>
<evidence type="ECO:0000256" key="9">
    <source>
        <dbReference type="ARBA" id="ARBA00023157"/>
    </source>
</evidence>
<protein>
    <submittedName>
        <fullName evidence="13">Multiple epidermal growth factor-like domains protein 8</fullName>
    </submittedName>
</protein>
<organism evidence="13 14">
    <name type="scientific">Halocaridina rubra</name>
    <name type="common">Hawaiian red shrimp</name>
    <dbReference type="NCBI Taxonomy" id="373956"/>
    <lineage>
        <taxon>Eukaryota</taxon>
        <taxon>Metazoa</taxon>
        <taxon>Ecdysozoa</taxon>
        <taxon>Arthropoda</taxon>
        <taxon>Crustacea</taxon>
        <taxon>Multicrustacea</taxon>
        <taxon>Malacostraca</taxon>
        <taxon>Eumalacostraca</taxon>
        <taxon>Eucarida</taxon>
        <taxon>Decapoda</taxon>
        <taxon>Pleocyemata</taxon>
        <taxon>Caridea</taxon>
        <taxon>Atyoidea</taxon>
        <taxon>Atyidae</taxon>
        <taxon>Halocaridina</taxon>
    </lineage>
</organism>
<dbReference type="AlphaFoldDB" id="A0AAN8X7U4"/>
<evidence type="ECO:0000313" key="13">
    <source>
        <dbReference type="EMBL" id="KAK7079471.1"/>
    </source>
</evidence>
<dbReference type="PROSITE" id="PS01187">
    <property type="entry name" value="EGF_CA"/>
    <property type="match status" value="1"/>
</dbReference>
<dbReference type="GO" id="GO:0016020">
    <property type="term" value="C:membrane"/>
    <property type="evidence" value="ECO:0007669"/>
    <property type="project" value="UniProtKB-SubCell"/>
</dbReference>
<proteinExistence type="predicted"/>
<keyword evidence="5" id="KW-0677">Repeat</keyword>
<dbReference type="InterPro" id="IPR001881">
    <property type="entry name" value="EGF-like_Ca-bd_dom"/>
</dbReference>
<dbReference type="InterPro" id="IPR000742">
    <property type="entry name" value="EGF"/>
</dbReference>
<dbReference type="InterPro" id="IPR018097">
    <property type="entry name" value="EGF_Ca-bd_CS"/>
</dbReference>
<evidence type="ECO:0000256" key="5">
    <source>
        <dbReference type="ARBA" id="ARBA00022737"/>
    </source>
</evidence>
<keyword evidence="2 11" id="KW-0245">EGF-like domain</keyword>
<dbReference type="SMART" id="SM00179">
    <property type="entry name" value="EGF_CA"/>
    <property type="match status" value="1"/>
</dbReference>
<gene>
    <name evidence="13" type="primary">MEGF8_2</name>
    <name evidence="13" type="ORF">SK128_014383</name>
</gene>
<evidence type="ECO:0000256" key="4">
    <source>
        <dbReference type="ARBA" id="ARBA00022729"/>
    </source>
</evidence>
<evidence type="ECO:0000256" key="6">
    <source>
        <dbReference type="ARBA" id="ARBA00022837"/>
    </source>
</evidence>
<dbReference type="FunFam" id="2.10.25.10:FF:000202">
    <property type="entry name" value="Multiple epidermal growth factor-like domains 8"/>
    <property type="match status" value="1"/>
</dbReference>
<dbReference type="Pfam" id="PF12947">
    <property type="entry name" value="EGF_3"/>
    <property type="match status" value="1"/>
</dbReference>
<comment type="subcellular location">
    <subcellularLocation>
        <location evidence="1">Membrane</location>
        <topology evidence="1">Single-pass type I membrane protein</topology>
    </subcellularLocation>
</comment>
<evidence type="ECO:0000259" key="12">
    <source>
        <dbReference type="PROSITE" id="PS50026"/>
    </source>
</evidence>
<dbReference type="SMART" id="SM00181">
    <property type="entry name" value="EGF"/>
    <property type="match status" value="1"/>
</dbReference>
<keyword evidence="10" id="KW-0325">Glycoprotein</keyword>